<dbReference type="AlphaFoldDB" id="A0A0F9PH15"/>
<reference evidence="1" key="1">
    <citation type="journal article" date="2015" name="Nature">
        <title>Complex archaea that bridge the gap between prokaryotes and eukaryotes.</title>
        <authorList>
            <person name="Spang A."/>
            <person name="Saw J.H."/>
            <person name="Jorgensen S.L."/>
            <person name="Zaremba-Niedzwiedzka K."/>
            <person name="Martijn J."/>
            <person name="Lind A.E."/>
            <person name="van Eijk R."/>
            <person name="Schleper C."/>
            <person name="Guy L."/>
            <person name="Ettema T.J."/>
        </authorList>
    </citation>
    <scope>NUCLEOTIDE SEQUENCE</scope>
</reference>
<protein>
    <submittedName>
        <fullName evidence="1">Uncharacterized protein</fullName>
    </submittedName>
</protein>
<comment type="caution">
    <text evidence="1">The sequence shown here is derived from an EMBL/GenBank/DDBJ whole genome shotgun (WGS) entry which is preliminary data.</text>
</comment>
<proteinExistence type="predicted"/>
<evidence type="ECO:0000313" key="1">
    <source>
        <dbReference type="EMBL" id="KKN31135.1"/>
    </source>
</evidence>
<dbReference type="EMBL" id="LAZR01002354">
    <property type="protein sequence ID" value="KKN31135.1"/>
    <property type="molecule type" value="Genomic_DNA"/>
</dbReference>
<organism evidence="1">
    <name type="scientific">marine sediment metagenome</name>
    <dbReference type="NCBI Taxonomy" id="412755"/>
    <lineage>
        <taxon>unclassified sequences</taxon>
        <taxon>metagenomes</taxon>
        <taxon>ecological metagenomes</taxon>
    </lineage>
</organism>
<accession>A0A0F9PH15</accession>
<gene>
    <name evidence="1" type="ORF">LCGC14_0827090</name>
</gene>
<sequence>MREYRKRRYNVIPKPPNVVIPKQERIAKAREILAGGSVGDKATVPSPLVPPLVQQAIIEASDKPVIPKQTKLVELRELMANPQNYVAGPDVVKPRAPLYRRGFHKTGDLVRMPRSNIETVVPEMDELGNELY</sequence>
<name>A0A0F9PH15_9ZZZZ</name>